<gene>
    <name evidence="2" type="ORF">D7V88_16480</name>
</gene>
<dbReference type="AlphaFoldDB" id="A0A3A8IV24"/>
<organism evidence="2 3">
    <name type="scientific">Corallococcus terminator</name>
    <dbReference type="NCBI Taxonomy" id="2316733"/>
    <lineage>
        <taxon>Bacteria</taxon>
        <taxon>Pseudomonadati</taxon>
        <taxon>Myxococcota</taxon>
        <taxon>Myxococcia</taxon>
        <taxon>Myxococcales</taxon>
        <taxon>Cystobacterineae</taxon>
        <taxon>Myxococcaceae</taxon>
        <taxon>Corallococcus</taxon>
    </lineage>
</organism>
<dbReference type="OrthoDB" id="5522136at2"/>
<evidence type="ECO:0000313" key="2">
    <source>
        <dbReference type="EMBL" id="RKG87212.1"/>
    </source>
</evidence>
<comment type="caution">
    <text evidence="2">The sequence shown here is derived from an EMBL/GenBank/DDBJ whole genome shotgun (WGS) entry which is preliminary data.</text>
</comment>
<feature type="chain" id="PRO_5017403774" evidence="1">
    <location>
        <begin position="25"/>
        <end position="70"/>
    </location>
</feature>
<keyword evidence="3" id="KW-1185">Reference proteome</keyword>
<evidence type="ECO:0000313" key="3">
    <source>
        <dbReference type="Proteomes" id="UP000268094"/>
    </source>
</evidence>
<keyword evidence="1" id="KW-0732">Signal</keyword>
<accession>A0A3A8IV24</accession>
<dbReference type="EMBL" id="RAVZ01000101">
    <property type="protein sequence ID" value="RKG87212.1"/>
    <property type="molecule type" value="Genomic_DNA"/>
</dbReference>
<dbReference type="RefSeq" id="WP_120541592.1">
    <property type="nucleotide sequence ID" value="NZ_RAVZ01000101.1"/>
</dbReference>
<name>A0A3A8IV24_9BACT</name>
<protein>
    <submittedName>
        <fullName evidence="2">Uncharacterized protein</fullName>
    </submittedName>
</protein>
<evidence type="ECO:0000256" key="1">
    <source>
        <dbReference type="SAM" id="SignalP"/>
    </source>
</evidence>
<feature type="signal peptide" evidence="1">
    <location>
        <begin position="1"/>
        <end position="24"/>
    </location>
</feature>
<sequence>MKMKLITASVFMFGLIVGGTSATASSPSKDAPVPGITQEMARCISECTSNGGSQTACWNCCVRNICELAE</sequence>
<proteinExistence type="predicted"/>
<reference evidence="3" key="1">
    <citation type="submission" date="2018-09" db="EMBL/GenBank/DDBJ databases">
        <authorList>
            <person name="Livingstone P.G."/>
            <person name="Whitworth D.E."/>
        </authorList>
    </citation>
    <scope>NUCLEOTIDE SEQUENCE [LARGE SCALE GENOMIC DNA]</scope>
    <source>
        <strain evidence="3">CA054A</strain>
    </source>
</reference>
<dbReference type="Proteomes" id="UP000268094">
    <property type="component" value="Unassembled WGS sequence"/>
</dbReference>